<protein>
    <submittedName>
        <fullName evidence="2">Uncharacterized protein</fullName>
    </submittedName>
</protein>
<dbReference type="EMBL" id="VHII01000018">
    <property type="protein sequence ID" value="KAF1376346.1"/>
    <property type="molecule type" value="Genomic_DNA"/>
</dbReference>
<evidence type="ECO:0000313" key="3">
    <source>
        <dbReference type="Proteomes" id="UP000465112"/>
    </source>
</evidence>
<gene>
    <name evidence="2" type="ORF">PFLUV_G00210550</name>
</gene>
<comment type="caution">
    <text evidence="2">The sequence shown here is derived from an EMBL/GenBank/DDBJ whole genome shotgun (WGS) entry which is preliminary data.</text>
</comment>
<keyword evidence="3" id="KW-1185">Reference proteome</keyword>
<feature type="compositionally biased region" description="Basic and acidic residues" evidence="1">
    <location>
        <begin position="49"/>
        <end position="66"/>
    </location>
</feature>
<dbReference type="Proteomes" id="UP000465112">
    <property type="component" value="Unassembled WGS sequence"/>
</dbReference>
<name>A0A6A5E216_PERFL</name>
<reference evidence="2 3" key="1">
    <citation type="submission" date="2019-06" db="EMBL/GenBank/DDBJ databases">
        <title>A chromosome-scale genome assembly of the European perch, Perca fluviatilis.</title>
        <authorList>
            <person name="Roques C."/>
            <person name="Zahm M."/>
            <person name="Cabau C."/>
            <person name="Klopp C."/>
            <person name="Bouchez O."/>
            <person name="Donnadieu C."/>
            <person name="Kuhl H."/>
            <person name="Gislard M."/>
            <person name="Guendouz S."/>
            <person name="Journot L."/>
            <person name="Haffray P."/>
            <person name="Bestin A."/>
            <person name="Morvezen R."/>
            <person name="Feron R."/>
            <person name="Wen M."/>
            <person name="Jouanno E."/>
            <person name="Herpin A."/>
            <person name="Schartl M."/>
            <person name="Postlethwait J."/>
            <person name="Schaerlinger B."/>
            <person name="Chardard D."/>
            <person name="Lecocq T."/>
            <person name="Poncet C."/>
            <person name="Jaffrelo L."/>
            <person name="Lampietro C."/>
            <person name="Guiguen Y."/>
        </authorList>
    </citation>
    <scope>NUCLEOTIDE SEQUENCE [LARGE SCALE GENOMIC DNA]</scope>
    <source>
        <tissue evidence="2">Blood</tissue>
    </source>
</reference>
<evidence type="ECO:0000256" key="1">
    <source>
        <dbReference type="SAM" id="MobiDB-lite"/>
    </source>
</evidence>
<evidence type="ECO:0000313" key="2">
    <source>
        <dbReference type="EMBL" id="KAF1376346.1"/>
    </source>
</evidence>
<feature type="region of interest" description="Disordered" evidence="1">
    <location>
        <begin position="15"/>
        <end position="99"/>
    </location>
</feature>
<organism evidence="2 3">
    <name type="scientific">Perca fluviatilis</name>
    <name type="common">European perch</name>
    <dbReference type="NCBI Taxonomy" id="8168"/>
    <lineage>
        <taxon>Eukaryota</taxon>
        <taxon>Metazoa</taxon>
        <taxon>Chordata</taxon>
        <taxon>Craniata</taxon>
        <taxon>Vertebrata</taxon>
        <taxon>Euteleostomi</taxon>
        <taxon>Actinopterygii</taxon>
        <taxon>Neopterygii</taxon>
        <taxon>Teleostei</taxon>
        <taxon>Neoteleostei</taxon>
        <taxon>Acanthomorphata</taxon>
        <taxon>Eupercaria</taxon>
        <taxon>Perciformes</taxon>
        <taxon>Percoidei</taxon>
        <taxon>Percidae</taxon>
        <taxon>Percinae</taxon>
        <taxon>Perca</taxon>
    </lineage>
</organism>
<proteinExistence type="predicted"/>
<feature type="compositionally biased region" description="Basic and acidic residues" evidence="1">
    <location>
        <begin position="15"/>
        <end position="25"/>
    </location>
</feature>
<accession>A0A6A5E216</accession>
<sequence length="99" mass="10722">MARGGHFGECVLTVRPDRGRGEPHRAHAAHRNRLAPALPNGALRTGTQQDRRMKDRGSEKKGEKLNAVEGCVMDKGSPKVSGSKCHPPWTLPWSGTSSV</sequence>
<dbReference type="AlphaFoldDB" id="A0A6A5E216"/>